<feature type="transmembrane region" description="Helical" evidence="6">
    <location>
        <begin position="144"/>
        <end position="163"/>
    </location>
</feature>
<keyword evidence="8" id="KW-1185">Reference proteome</keyword>
<dbReference type="EMBL" id="FNFD01000001">
    <property type="protein sequence ID" value="SDJ43579.1"/>
    <property type="molecule type" value="Genomic_DNA"/>
</dbReference>
<evidence type="ECO:0000256" key="1">
    <source>
        <dbReference type="ARBA" id="ARBA00004651"/>
    </source>
</evidence>
<gene>
    <name evidence="7" type="ORF">SAMN05216186_101437</name>
</gene>
<dbReference type="GO" id="GO:0015171">
    <property type="term" value="F:amino acid transmembrane transporter activity"/>
    <property type="evidence" value="ECO:0007669"/>
    <property type="project" value="TreeGrafter"/>
</dbReference>
<evidence type="ECO:0000256" key="3">
    <source>
        <dbReference type="ARBA" id="ARBA00022692"/>
    </source>
</evidence>
<feature type="transmembrane region" description="Helical" evidence="6">
    <location>
        <begin position="184"/>
        <end position="205"/>
    </location>
</feature>
<accession>A0A1G8TPW3</accession>
<dbReference type="STRING" id="137658.SAMN05216186_101437"/>
<feature type="transmembrane region" description="Helical" evidence="6">
    <location>
        <begin position="43"/>
        <end position="63"/>
    </location>
</feature>
<dbReference type="AlphaFoldDB" id="A0A1G8TPW3"/>
<evidence type="ECO:0000313" key="8">
    <source>
        <dbReference type="Proteomes" id="UP000198706"/>
    </source>
</evidence>
<organism evidence="7 8">
    <name type="scientific">Pseudomonas indica</name>
    <dbReference type="NCBI Taxonomy" id="137658"/>
    <lineage>
        <taxon>Bacteria</taxon>
        <taxon>Pseudomonadati</taxon>
        <taxon>Pseudomonadota</taxon>
        <taxon>Gammaproteobacteria</taxon>
        <taxon>Pseudomonadales</taxon>
        <taxon>Pseudomonadaceae</taxon>
        <taxon>Pseudomonas</taxon>
    </lineage>
</organism>
<evidence type="ECO:0000256" key="2">
    <source>
        <dbReference type="ARBA" id="ARBA00022475"/>
    </source>
</evidence>
<keyword evidence="5 6" id="KW-0472">Membrane</keyword>
<proteinExistence type="predicted"/>
<evidence type="ECO:0000256" key="6">
    <source>
        <dbReference type="SAM" id="Phobius"/>
    </source>
</evidence>
<dbReference type="PANTHER" id="PTHR30086">
    <property type="entry name" value="ARGININE EXPORTER PROTEIN ARGO"/>
    <property type="match status" value="1"/>
</dbReference>
<name>A0A1G8TPW3_9PSED</name>
<comment type="subcellular location">
    <subcellularLocation>
        <location evidence="1">Cell membrane</location>
        <topology evidence="1">Multi-pass membrane protein</topology>
    </subcellularLocation>
</comment>
<evidence type="ECO:0000256" key="4">
    <source>
        <dbReference type="ARBA" id="ARBA00022989"/>
    </source>
</evidence>
<reference evidence="7 8" key="1">
    <citation type="submission" date="2016-10" db="EMBL/GenBank/DDBJ databases">
        <authorList>
            <person name="de Groot N.N."/>
        </authorList>
    </citation>
    <scope>NUCLEOTIDE SEQUENCE [LARGE SCALE GENOMIC DNA]</scope>
    <source>
        <strain evidence="7 8">JCM 21544</strain>
    </source>
</reference>
<dbReference type="RefSeq" id="WP_084333418.1">
    <property type="nucleotide sequence ID" value="NZ_FNFD01000001.1"/>
</dbReference>
<feature type="transmembrane region" description="Helical" evidence="6">
    <location>
        <begin position="70"/>
        <end position="90"/>
    </location>
</feature>
<protein>
    <submittedName>
        <fullName evidence="7">Threonine/homoserine/homoserine lactone efflux protein</fullName>
    </submittedName>
</protein>
<evidence type="ECO:0000313" key="7">
    <source>
        <dbReference type="EMBL" id="SDJ43579.1"/>
    </source>
</evidence>
<dbReference type="OrthoDB" id="581870at2"/>
<dbReference type="PANTHER" id="PTHR30086:SF17">
    <property type="entry name" value="LYSE FAMILY TRANSLOCATOR"/>
    <property type="match status" value="1"/>
</dbReference>
<evidence type="ECO:0000256" key="5">
    <source>
        <dbReference type="ARBA" id="ARBA00023136"/>
    </source>
</evidence>
<keyword evidence="4 6" id="KW-1133">Transmembrane helix</keyword>
<dbReference type="InterPro" id="IPR001123">
    <property type="entry name" value="LeuE-type"/>
</dbReference>
<dbReference type="GO" id="GO:0005886">
    <property type="term" value="C:plasma membrane"/>
    <property type="evidence" value="ECO:0007669"/>
    <property type="project" value="UniProtKB-SubCell"/>
</dbReference>
<dbReference type="Pfam" id="PF01810">
    <property type="entry name" value="LysE"/>
    <property type="match status" value="1"/>
</dbReference>
<dbReference type="Proteomes" id="UP000198706">
    <property type="component" value="Unassembled WGS sequence"/>
</dbReference>
<keyword evidence="3 6" id="KW-0812">Transmembrane</keyword>
<keyword evidence="2" id="KW-1003">Cell membrane</keyword>
<sequence length="210" mass="22698">MFALFLLVAGTHFAALLSPGPDFFLLIRAALLQGRRQADGCAGGIALANLISMSMVLLALSLLPGEGGWLWRLIQGIGGGYFVWLGLQALGSRRELALPEQGERAGGRWSDGLIQGVLASSLNPKLPIFYAGLFGVLREAAMPGWALALSMGWMTLVVLLWDMALVRLLDHARWRTWLRRRVGLLDRICGALLLVLGGWLAIGAVQPGWS</sequence>